<dbReference type="Proteomes" id="UP000037697">
    <property type="component" value="Unassembled WGS sequence"/>
</dbReference>
<dbReference type="AlphaFoldDB" id="A0AAW3J294"/>
<proteinExistence type="predicted"/>
<name>A0AAW3J294_VIBPH</name>
<sequence>MNKIEAIKIDTGLTYQGDNEFEAMLNEIDALNKTEGSSSKEEGEVILGDAEIADMIVASGVINNVIRTIKEDEQKLKEILDDV</sequence>
<evidence type="ECO:0000313" key="2">
    <source>
        <dbReference type="Proteomes" id="UP000037697"/>
    </source>
</evidence>
<protein>
    <submittedName>
        <fullName evidence="1">Uncharacterized protein</fullName>
    </submittedName>
</protein>
<reference evidence="1 2" key="1">
    <citation type="submission" date="2015-07" db="EMBL/GenBank/DDBJ databases">
        <title>Foodborne Vibrio parahaemolyticus Isolates.</title>
        <authorList>
            <person name="Ronholm J."/>
            <person name="Petronella N."/>
            <person name="Kenwell R."/>
            <person name="Banerjee S."/>
        </authorList>
    </citation>
    <scope>NUCLEOTIDE SEQUENCE [LARGE SCALE GENOMIC DNA]</scope>
    <source>
        <strain evidence="1 2">HS-06-05</strain>
    </source>
</reference>
<gene>
    <name evidence="1" type="ORF">ACX05_01735</name>
</gene>
<dbReference type="EMBL" id="LIRS01000016">
    <property type="protein sequence ID" value="KOY42293.1"/>
    <property type="molecule type" value="Genomic_DNA"/>
</dbReference>
<evidence type="ECO:0000313" key="1">
    <source>
        <dbReference type="EMBL" id="KOY42293.1"/>
    </source>
</evidence>
<organism evidence="1 2">
    <name type="scientific">Vibrio parahaemolyticus</name>
    <dbReference type="NCBI Taxonomy" id="670"/>
    <lineage>
        <taxon>Bacteria</taxon>
        <taxon>Pseudomonadati</taxon>
        <taxon>Pseudomonadota</taxon>
        <taxon>Gammaproteobacteria</taxon>
        <taxon>Vibrionales</taxon>
        <taxon>Vibrionaceae</taxon>
        <taxon>Vibrio</taxon>
    </lineage>
</organism>
<comment type="caution">
    <text evidence="1">The sequence shown here is derived from an EMBL/GenBank/DDBJ whole genome shotgun (WGS) entry which is preliminary data.</text>
</comment>
<dbReference type="RefSeq" id="WP_020842422.1">
    <property type="nucleotide sequence ID" value="NZ_CP046788.1"/>
</dbReference>
<accession>A0AAW3J294</accession>